<dbReference type="AlphaFoldDB" id="A0A9D2I6M3"/>
<reference evidence="1" key="2">
    <citation type="submission" date="2021-04" db="EMBL/GenBank/DDBJ databases">
        <authorList>
            <person name="Gilroy R."/>
        </authorList>
    </citation>
    <scope>NUCLEOTIDE SEQUENCE</scope>
    <source>
        <strain evidence="1">CHK179-7159</strain>
    </source>
</reference>
<name>A0A9D2I6M3_9FIRM</name>
<gene>
    <name evidence="1" type="ORF">H9717_11420</name>
</gene>
<protein>
    <submittedName>
        <fullName evidence="1">Class I SAM-dependent methyltransferase</fullName>
    </submittedName>
</protein>
<dbReference type="GO" id="GO:0032259">
    <property type="term" value="P:methylation"/>
    <property type="evidence" value="ECO:0007669"/>
    <property type="project" value="UniProtKB-KW"/>
</dbReference>
<dbReference type="InterPro" id="IPR029063">
    <property type="entry name" value="SAM-dependent_MTases_sf"/>
</dbReference>
<dbReference type="EMBL" id="DWYY01000124">
    <property type="protein sequence ID" value="HJA93701.1"/>
    <property type="molecule type" value="Genomic_DNA"/>
</dbReference>
<reference evidence="1" key="1">
    <citation type="journal article" date="2021" name="PeerJ">
        <title>Extensive microbial diversity within the chicken gut microbiome revealed by metagenomics and culture.</title>
        <authorList>
            <person name="Gilroy R."/>
            <person name="Ravi A."/>
            <person name="Getino M."/>
            <person name="Pursley I."/>
            <person name="Horton D.L."/>
            <person name="Alikhan N.F."/>
            <person name="Baker D."/>
            <person name="Gharbi K."/>
            <person name="Hall N."/>
            <person name="Watson M."/>
            <person name="Adriaenssens E.M."/>
            <person name="Foster-Nyarko E."/>
            <person name="Jarju S."/>
            <person name="Secka A."/>
            <person name="Antonio M."/>
            <person name="Oren A."/>
            <person name="Chaudhuri R.R."/>
            <person name="La Ragione R."/>
            <person name="Hildebrand F."/>
            <person name="Pallen M.J."/>
        </authorList>
    </citation>
    <scope>NUCLEOTIDE SEQUENCE</scope>
    <source>
        <strain evidence="1">CHK179-7159</strain>
    </source>
</reference>
<keyword evidence="1" id="KW-0808">Transferase</keyword>
<organism evidence="1 2">
    <name type="scientific">Candidatus Eisenbergiella merdipullorum</name>
    <dbReference type="NCBI Taxonomy" id="2838553"/>
    <lineage>
        <taxon>Bacteria</taxon>
        <taxon>Bacillati</taxon>
        <taxon>Bacillota</taxon>
        <taxon>Clostridia</taxon>
        <taxon>Lachnospirales</taxon>
        <taxon>Lachnospiraceae</taxon>
        <taxon>Eisenbergiella</taxon>
    </lineage>
</organism>
<dbReference type="GO" id="GO:0008168">
    <property type="term" value="F:methyltransferase activity"/>
    <property type="evidence" value="ECO:0007669"/>
    <property type="project" value="UniProtKB-KW"/>
</dbReference>
<dbReference type="Gene3D" id="3.40.50.150">
    <property type="entry name" value="Vaccinia Virus protein VP39"/>
    <property type="match status" value="1"/>
</dbReference>
<dbReference type="SUPFAM" id="SSF53335">
    <property type="entry name" value="S-adenosyl-L-methionine-dependent methyltransferases"/>
    <property type="match status" value="1"/>
</dbReference>
<proteinExistence type="predicted"/>
<dbReference type="CDD" id="cd02440">
    <property type="entry name" value="AdoMet_MTases"/>
    <property type="match status" value="1"/>
</dbReference>
<keyword evidence="1" id="KW-0489">Methyltransferase</keyword>
<dbReference type="Proteomes" id="UP000886858">
    <property type="component" value="Unassembled WGS sequence"/>
</dbReference>
<comment type="caution">
    <text evidence="1">The sequence shown here is derived from an EMBL/GenBank/DDBJ whole genome shotgun (WGS) entry which is preliminary data.</text>
</comment>
<evidence type="ECO:0000313" key="1">
    <source>
        <dbReference type="EMBL" id="HJA93701.1"/>
    </source>
</evidence>
<accession>A0A9D2I6M3</accession>
<sequence>MDKNFSIEETVEEYEKNCRLEESYRNVAEILCGEFDRKKCDNIVSVGVGKGILEWHIKNMLPEIKVTCTDYTKEALKKLKKVFRKADALLCFDMIKDDWSVLNQYDYVILYRVSTEFSFSEWKKIFERMYEKRIEHIIFIPTGLDTYKNMLLELYGHLSRMMRKKKDIFCGWLYSENEFRRMWKGKYAEEKCIYIQNTAVFFLNRMK</sequence>
<evidence type="ECO:0000313" key="2">
    <source>
        <dbReference type="Proteomes" id="UP000886858"/>
    </source>
</evidence>